<evidence type="ECO:0000256" key="5">
    <source>
        <dbReference type="ARBA" id="ARBA00023136"/>
    </source>
</evidence>
<reference evidence="8" key="2">
    <citation type="journal article" date="2021" name="PeerJ">
        <title>Extensive microbial diversity within the chicken gut microbiome revealed by metagenomics and culture.</title>
        <authorList>
            <person name="Gilroy R."/>
            <person name="Ravi A."/>
            <person name="Getino M."/>
            <person name="Pursley I."/>
            <person name="Horton D.L."/>
            <person name="Alikhan N.F."/>
            <person name="Baker D."/>
            <person name="Gharbi K."/>
            <person name="Hall N."/>
            <person name="Watson M."/>
            <person name="Adriaenssens E.M."/>
            <person name="Foster-Nyarko E."/>
            <person name="Jarju S."/>
            <person name="Secka A."/>
            <person name="Antonio M."/>
            <person name="Oren A."/>
            <person name="Chaudhuri R.R."/>
            <person name="La Ragione R."/>
            <person name="Hildebrand F."/>
            <person name="Pallen M.J."/>
        </authorList>
    </citation>
    <scope>NUCLEOTIDE SEQUENCE</scope>
    <source>
        <strain evidence="8">B2-16538</strain>
    </source>
</reference>
<dbReference type="PANTHER" id="PTHR30572">
    <property type="entry name" value="MEMBRANE COMPONENT OF TRANSPORTER-RELATED"/>
    <property type="match status" value="1"/>
</dbReference>
<reference evidence="8" key="1">
    <citation type="submission" date="2020-10" db="EMBL/GenBank/DDBJ databases">
        <authorList>
            <person name="Gilroy R."/>
        </authorList>
    </citation>
    <scope>NUCLEOTIDE SEQUENCE</scope>
    <source>
        <strain evidence="8">B2-16538</strain>
    </source>
</reference>
<dbReference type="PANTHER" id="PTHR30572:SF18">
    <property type="entry name" value="ABC-TYPE MACROLIDE FAMILY EXPORT SYSTEM PERMEASE COMPONENT 2"/>
    <property type="match status" value="1"/>
</dbReference>
<keyword evidence="5 6" id="KW-0472">Membrane</keyword>
<accession>A0A9D9J3A7</accession>
<proteinExistence type="predicted"/>
<evidence type="ECO:0000259" key="7">
    <source>
        <dbReference type="Pfam" id="PF02687"/>
    </source>
</evidence>
<feature type="transmembrane region" description="Helical" evidence="6">
    <location>
        <begin position="148"/>
        <end position="172"/>
    </location>
</feature>
<dbReference type="GO" id="GO:0005886">
    <property type="term" value="C:plasma membrane"/>
    <property type="evidence" value="ECO:0007669"/>
    <property type="project" value="UniProtKB-SubCell"/>
</dbReference>
<evidence type="ECO:0000313" key="8">
    <source>
        <dbReference type="EMBL" id="MBO8485320.1"/>
    </source>
</evidence>
<name>A0A9D9J3A7_9BACT</name>
<feature type="transmembrane region" description="Helical" evidence="6">
    <location>
        <begin position="234"/>
        <end position="254"/>
    </location>
</feature>
<evidence type="ECO:0000313" key="9">
    <source>
        <dbReference type="Proteomes" id="UP000823750"/>
    </source>
</evidence>
<feature type="domain" description="ABC3 transporter permease C-terminal" evidence="7">
    <location>
        <begin position="150"/>
        <end position="264"/>
    </location>
</feature>
<dbReference type="AlphaFoldDB" id="A0A9D9J3A7"/>
<protein>
    <recommendedName>
        <fullName evidence="7">ABC3 transporter permease C-terminal domain-containing protein</fullName>
    </recommendedName>
</protein>
<comment type="caution">
    <text evidence="8">The sequence shown here is derived from an EMBL/GenBank/DDBJ whole genome shotgun (WGS) entry which is preliminary data.</text>
</comment>
<evidence type="ECO:0000256" key="6">
    <source>
        <dbReference type="SAM" id="Phobius"/>
    </source>
</evidence>
<keyword evidence="3 6" id="KW-0812">Transmembrane</keyword>
<dbReference type="InterPro" id="IPR050250">
    <property type="entry name" value="Macrolide_Exporter_MacB"/>
</dbReference>
<keyword evidence="2" id="KW-1003">Cell membrane</keyword>
<dbReference type="Pfam" id="PF02687">
    <property type="entry name" value="FtsX"/>
    <property type="match status" value="1"/>
</dbReference>
<organism evidence="8 9">
    <name type="scientific">Candidatus Cryptobacteroides excrementavium</name>
    <dbReference type="NCBI Taxonomy" id="2840759"/>
    <lineage>
        <taxon>Bacteria</taxon>
        <taxon>Pseudomonadati</taxon>
        <taxon>Bacteroidota</taxon>
        <taxon>Bacteroidia</taxon>
        <taxon>Bacteroidales</taxon>
        <taxon>Candidatus Cryptobacteroides</taxon>
    </lineage>
</organism>
<dbReference type="InterPro" id="IPR003838">
    <property type="entry name" value="ABC3_permease_C"/>
</dbReference>
<comment type="subcellular location">
    <subcellularLocation>
        <location evidence="1">Cell membrane</location>
        <topology evidence="1">Multi-pass membrane protein</topology>
    </subcellularLocation>
</comment>
<feature type="transmembrane region" description="Helical" evidence="6">
    <location>
        <begin position="200"/>
        <end position="222"/>
    </location>
</feature>
<evidence type="ECO:0000256" key="1">
    <source>
        <dbReference type="ARBA" id="ARBA00004651"/>
    </source>
</evidence>
<dbReference type="GO" id="GO:0022857">
    <property type="term" value="F:transmembrane transporter activity"/>
    <property type="evidence" value="ECO:0007669"/>
    <property type="project" value="TreeGrafter"/>
</dbReference>
<evidence type="ECO:0000256" key="4">
    <source>
        <dbReference type="ARBA" id="ARBA00022989"/>
    </source>
</evidence>
<evidence type="ECO:0000256" key="3">
    <source>
        <dbReference type="ARBA" id="ARBA00022692"/>
    </source>
</evidence>
<keyword evidence="4 6" id="KW-1133">Transmembrane helix</keyword>
<sequence>MSYGLEDEVSMIMDYGGSRTVSGRSEEYVVNHSAMAALGFSSPEEAVGQPLEIRHGSLGYIDRGVIAGVTDDYNYTGVYEQNIPLVMMHRNLFQFVLMVRLDSGRMEEASGALDEIWKEVYPDRESDFVLLSGIFHDQYRNEYNARNIMMIFTALCLIVTMLGLIVFMDFIIRCRTREIAIRKVNGASAFDIAWILNINFIRYIAIAFIAAAPVSWLILHTWLQRFAYKAGPDWWLFAGAGVLVLLLSLLSVSLQSWHAASLSPAGSMRK</sequence>
<dbReference type="EMBL" id="JADILX010000049">
    <property type="protein sequence ID" value="MBO8485320.1"/>
    <property type="molecule type" value="Genomic_DNA"/>
</dbReference>
<gene>
    <name evidence="8" type="ORF">IAB78_02730</name>
</gene>
<evidence type="ECO:0000256" key="2">
    <source>
        <dbReference type="ARBA" id="ARBA00022475"/>
    </source>
</evidence>
<dbReference type="Proteomes" id="UP000823750">
    <property type="component" value="Unassembled WGS sequence"/>
</dbReference>